<dbReference type="InterPro" id="IPR051941">
    <property type="entry name" value="BG_Antigen-Binding_Lectin"/>
</dbReference>
<dbReference type="SUPFAM" id="SSF49785">
    <property type="entry name" value="Galactose-binding domain-like"/>
    <property type="match status" value="1"/>
</dbReference>
<keyword evidence="3" id="KW-1185">Reference proteome</keyword>
<protein>
    <submittedName>
        <fullName evidence="2">DgyrCDS14832</fullName>
    </submittedName>
</protein>
<feature type="signal peptide" evidence="1">
    <location>
        <begin position="1"/>
        <end position="22"/>
    </location>
</feature>
<evidence type="ECO:0000256" key="1">
    <source>
        <dbReference type="SAM" id="SignalP"/>
    </source>
</evidence>
<dbReference type="PANTHER" id="PTHR45713">
    <property type="entry name" value="FTP DOMAIN-CONTAINING PROTEIN"/>
    <property type="match status" value="1"/>
</dbReference>
<dbReference type="EMBL" id="CAJFCJ010000082">
    <property type="protein sequence ID" value="CAD5126786.1"/>
    <property type="molecule type" value="Genomic_DNA"/>
</dbReference>
<proteinExistence type="predicted"/>
<organism evidence="2 3">
    <name type="scientific">Dimorphilus gyrociliatus</name>
    <dbReference type="NCBI Taxonomy" id="2664684"/>
    <lineage>
        <taxon>Eukaryota</taxon>
        <taxon>Metazoa</taxon>
        <taxon>Spiralia</taxon>
        <taxon>Lophotrochozoa</taxon>
        <taxon>Annelida</taxon>
        <taxon>Polychaeta</taxon>
        <taxon>Polychaeta incertae sedis</taxon>
        <taxon>Dinophilidae</taxon>
        <taxon>Dimorphilus</taxon>
    </lineage>
</organism>
<gene>
    <name evidence="2" type="ORF">DGYR_LOCUS14012</name>
</gene>
<sequence length="740" mass="84328">MISLLLVKISFFLFVSFKSSECSCTTDDDCSNFEQCLLGKCSCQPQYGQEICDDSENLILDRNKFISNGPVANVVTRSVYQCYSTCVTITLFDCVGFLFNDINGGTVSCKLYTEISQLTFNSDFSLIIRKNKKLGVCGTDDNQLPLFHECYHLLWNGNGCFSKRFKVEPDHHQSMTVSQFDNYAKDVFEKATEKFAKDSNSKFYRLICFEHADGNETNVAFYNDKIEYKGKFNSPLLDPKHVVDGLHHSNIKLGSCTILQREGAEQPQITVYLKGMHIIKKIILWPTEQQTTQLLNIYMNTENNFCSEDNDDILLENNSSTKILCTNSKQERSSSVTVVEKQQEFLHLCEIEVFSNNIAYLKGVINKYTYLKLFTLADGHSAVMRTVSLGQQYWVAINLFAYYNVFGIDFVIRTNYPLLSNTFRVELTNENPYLTYNSSKYSLCGEITSSTTTYTLYTERFYSLLCPKGGVKGQYVVLRLIGSSIVQFSIGEVEVFGNYLRHSDQQNTNILLHKPVWAYSVHSYRFPPQKLTDGLYDIFYHSADVANTKEWTRIDMLATYTIFQMAILNRDEDLHTRARHINGFVATFQEFSLDEQLSHSEKCFSNNEGFNSGEYRLWACETPFPVGRFAILFLDELEVINIVEVEAYGQEIVNDDMALLPIVNIDRSSNANSIPGKEESAQYPIKVIDGLALNTLETGFLSCSGTLTSSNTEGRMTIYLENQYMINQIGILRPYDAPRG</sequence>
<dbReference type="Proteomes" id="UP000549394">
    <property type="component" value="Unassembled WGS sequence"/>
</dbReference>
<keyword evidence="1" id="KW-0732">Signal</keyword>
<dbReference type="OrthoDB" id="547680at2759"/>
<comment type="caution">
    <text evidence="2">The sequence shown here is derived from an EMBL/GenBank/DDBJ whole genome shotgun (WGS) entry which is preliminary data.</text>
</comment>
<dbReference type="Gene3D" id="2.60.120.260">
    <property type="entry name" value="Galactose-binding domain-like"/>
    <property type="match status" value="3"/>
</dbReference>
<reference evidence="2 3" key="1">
    <citation type="submission" date="2020-08" db="EMBL/GenBank/DDBJ databases">
        <authorList>
            <person name="Hejnol A."/>
        </authorList>
    </citation>
    <scope>NUCLEOTIDE SEQUENCE [LARGE SCALE GENOMIC DNA]</scope>
</reference>
<feature type="chain" id="PRO_5029800941" evidence="1">
    <location>
        <begin position="23"/>
        <end position="740"/>
    </location>
</feature>
<accession>A0A7I8WF30</accession>
<dbReference type="PANTHER" id="PTHR45713:SF6">
    <property type="entry name" value="F5_8 TYPE C DOMAIN-CONTAINING PROTEIN"/>
    <property type="match status" value="1"/>
</dbReference>
<dbReference type="InterPro" id="IPR008979">
    <property type="entry name" value="Galactose-bd-like_sf"/>
</dbReference>
<evidence type="ECO:0000313" key="3">
    <source>
        <dbReference type="Proteomes" id="UP000549394"/>
    </source>
</evidence>
<evidence type="ECO:0000313" key="2">
    <source>
        <dbReference type="EMBL" id="CAD5126786.1"/>
    </source>
</evidence>
<dbReference type="AlphaFoldDB" id="A0A7I8WF30"/>
<name>A0A7I8WF30_9ANNE</name>